<feature type="domain" description="GATA-type" evidence="8">
    <location>
        <begin position="162"/>
        <end position="197"/>
    </location>
</feature>
<evidence type="ECO:0000256" key="2">
    <source>
        <dbReference type="ARBA" id="ARBA00022771"/>
    </source>
</evidence>
<evidence type="ECO:0000256" key="5">
    <source>
        <dbReference type="ARBA" id="ARBA00023163"/>
    </source>
</evidence>
<keyword evidence="3" id="KW-0862">Zinc</keyword>
<dbReference type="OrthoDB" id="2162994at2759"/>
<evidence type="ECO:0000256" key="7">
    <source>
        <dbReference type="SAM" id="MobiDB-lite"/>
    </source>
</evidence>
<evidence type="ECO:0000256" key="4">
    <source>
        <dbReference type="ARBA" id="ARBA00023015"/>
    </source>
</evidence>
<keyword evidence="5" id="KW-0804">Transcription</keyword>
<dbReference type="CDD" id="cd00202">
    <property type="entry name" value="ZnF_GATA"/>
    <property type="match status" value="1"/>
</dbReference>
<keyword evidence="1" id="KW-0479">Metal-binding</keyword>
<dbReference type="EMBL" id="CAACVR010000006">
    <property type="protein sequence ID" value="VEU20678.1"/>
    <property type="molecule type" value="Genomic_DNA"/>
</dbReference>
<dbReference type="PANTHER" id="PTHR47172">
    <property type="entry name" value="OS01G0976800 PROTEIN"/>
    <property type="match status" value="1"/>
</dbReference>
<dbReference type="GO" id="GO:0008270">
    <property type="term" value="F:zinc ion binding"/>
    <property type="evidence" value="ECO:0007669"/>
    <property type="project" value="UniProtKB-KW"/>
</dbReference>
<evidence type="ECO:0000313" key="10">
    <source>
        <dbReference type="Proteomes" id="UP000290900"/>
    </source>
</evidence>
<evidence type="ECO:0000313" key="9">
    <source>
        <dbReference type="EMBL" id="VEU20678.1"/>
    </source>
</evidence>
<accession>A0A448YII3</accession>
<dbReference type="GO" id="GO:0006355">
    <property type="term" value="P:regulation of DNA-templated transcription"/>
    <property type="evidence" value="ECO:0007669"/>
    <property type="project" value="InterPro"/>
</dbReference>
<dbReference type="InterPro" id="IPR013088">
    <property type="entry name" value="Znf_NHR/GATA"/>
</dbReference>
<dbReference type="SMART" id="SM00401">
    <property type="entry name" value="ZnF_GATA"/>
    <property type="match status" value="1"/>
</dbReference>
<keyword evidence="10" id="KW-1185">Reference proteome</keyword>
<keyword evidence="4" id="KW-0805">Transcription regulation</keyword>
<name>A0A448YII3_BRENA</name>
<keyword evidence="2 6" id="KW-0863">Zinc-finger</keyword>
<evidence type="ECO:0000256" key="3">
    <source>
        <dbReference type="ARBA" id="ARBA00022833"/>
    </source>
</evidence>
<dbReference type="InParanoid" id="A0A448YII3"/>
<dbReference type="Gene3D" id="3.30.50.10">
    <property type="entry name" value="Erythroid Transcription Factor GATA-1, subunit A"/>
    <property type="match status" value="1"/>
</dbReference>
<dbReference type="STRING" id="13370.A0A448YII3"/>
<dbReference type="PROSITE" id="PS50114">
    <property type="entry name" value="GATA_ZN_FINGER_2"/>
    <property type="match status" value="1"/>
</dbReference>
<sequence length="230" mass="25841">MNGLEEFKESTGLLTDDNVKPRLFRVLEQFPESQLMEMKKNCHVVAENIGRYQRQVTGKRPPVSRKRSSLAAIESPRHRPKTLIKRHSHSKSDTMTVGTNGASKKIRDRLNLSDKMMEIGALEQLEPGETVTLRVEPYEADKSDTSKTEFTPQGVLQQDLGIKPKLKCLQCGSESTPEWRKGPGSVPTLCNACGLFHNKLVRKVGREAAENFMRGKREEGRPGDRQLTVG</sequence>
<evidence type="ECO:0000259" key="8">
    <source>
        <dbReference type="PROSITE" id="PS50114"/>
    </source>
</evidence>
<organism evidence="9 10">
    <name type="scientific">Brettanomyces naardenensis</name>
    <name type="common">Yeast</name>
    <dbReference type="NCBI Taxonomy" id="13370"/>
    <lineage>
        <taxon>Eukaryota</taxon>
        <taxon>Fungi</taxon>
        <taxon>Dikarya</taxon>
        <taxon>Ascomycota</taxon>
        <taxon>Saccharomycotina</taxon>
        <taxon>Pichiomycetes</taxon>
        <taxon>Pichiales</taxon>
        <taxon>Pichiaceae</taxon>
        <taxon>Brettanomyces</taxon>
    </lineage>
</organism>
<gene>
    <name evidence="9" type="ORF">BRENAR_LOCUS1413</name>
</gene>
<dbReference type="Pfam" id="PF00320">
    <property type="entry name" value="GATA"/>
    <property type="match status" value="1"/>
</dbReference>
<dbReference type="GO" id="GO:0043565">
    <property type="term" value="F:sequence-specific DNA binding"/>
    <property type="evidence" value="ECO:0007669"/>
    <property type="project" value="InterPro"/>
</dbReference>
<dbReference type="SUPFAM" id="SSF57716">
    <property type="entry name" value="Glucocorticoid receptor-like (DNA-binding domain)"/>
    <property type="match status" value="1"/>
</dbReference>
<evidence type="ECO:0000256" key="6">
    <source>
        <dbReference type="PROSITE-ProRule" id="PRU00094"/>
    </source>
</evidence>
<dbReference type="PANTHER" id="PTHR47172:SF24">
    <property type="entry name" value="GATA ZINC FINGER DOMAIN-CONTAINING PROTEIN 14-RELATED"/>
    <property type="match status" value="1"/>
</dbReference>
<dbReference type="InterPro" id="IPR000679">
    <property type="entry name" value="Znf_GATA"/>
</dbReference>
<proteinExistence type="predicted"/>
<evidence type="ECO:0000256" key="1">
    <source>
        <dbReference type="ARBA" id="ARBA00022723"/>
    </source>
</evidence>
<dbReference type="AlphaFoldDB" id="A0A448YII3"/>
<dbReference type="Proteomes" id="UP000290900">
    <property type="component" value="Unassembled WGS sequence"/>
</dbReference>
<reference evidence="9 10" key="1">
    <citation type="submission" date="2018-12" db="EMBL/GenBank/DDBJ databases">
        <authorList>
            <person name="Tiukova I."/>
            <person name="Dainat J."/>
        </authorList>
    </citation>
    <scope>NUCLEOTIDE SEQUENCE [LARGE SCALE GENOMIC DNA]</scope>
</reference>
<feature type="region of interest" description="Disordered" evidence="7">
    <location>
        <begin position="55"/>
        <end position="78"/>
    </location>
</feature>
<protein>
    <submittedName>
        <fullName evidence="9">DEKNAAC101604</fullName>
    </submittedName>
</protein>